<name>A0AAE1JN09_9FABA</name>
<organism evidence="2 3">
    <name type="scientific">Acacia crassicarpa</name>
    <name type="common">northern wattle</name>
    <dbReference type="NCBI Taxonomy" id="499986"/>
    <lineage>
        <taxon>Eukaryota</taxon>
        <taxon>Viridiplantae</taxon>
        <taxon>Streptophyta</taxon>
        <taxon>Embryophyta</taxon>
        <taxon>Tracheophyta</taxon>
        <taxon>Spermatophyta</taxon>
        <taxon>Magnoliopsida</taxon>
        <taxon>eudicotyledons</taxon>
        <taxon>Gunneridae</taxon>
        <taxon>Pentapetalae</taxon>
        <taxon>rosids</taxon>
        <taxon>fabids</taxon>
        <taxon>Fabales</taxon>
        <taxon>Fabaceae</taxon>
        <taxon>Caesalpinioideae</taxon>
        <taxon>mimosoid clade</taxon>
        <taxon>Acacieae</taxon>
        <taxon>Acacia</taxon>
    </lineage>
</organism>
<evidence type="ECO:0000313" key="2">
    <source>
        <dbReference type="EMBL" id="KAK4256114.1"/>
    </source>
</evidence>
<comment type="caution">
    <text evidence="2">The sequence shown here is derived from an EMBL/GenBank/DDBJ whole genome shotgun (WGS) entry which is preliminary data.</text>
</comment>
<dbReference type="AlphaFoldDB" id="A0AAE1JN09"/>
<dbReference type="EMBL" id="JAWXYG010000013">
    <property type="protein sequence ID" value="KAK4256114.1"/>
    <property type="molecule type" value="Genomic_DNA"/>
</dbReference>
<feature type="region of interest" description="Disordered" evidence="1">
    <location>
        <begin position="99"/>
        <end position="133"/>
    </location>
</feature>
<dbReference type="PANTHER" id="PTHR36053">
    <property type="entry name" value="OSJNBB0017I01.18 PROTEIN"/>
    <property type="match status" value="1"/>
</dbReference>
<reference evidence="2" key="1">
    <citation type="submission" date="2023-10" db="EMBL/GenBank/DDBJ databases">
        <title>Chromosome-level genome of the transformable northern wattle, Acacia crassicarpa.</title>
        <authorList>
            <person name="Massaro I."/>
            <person name="Sinha N.R."/>
            <person name="Poethig S."/>
            <person name="Leichty A.R."/>
        </authorList>
    </citation>
    <scope>NUCLEOTIDE SEQUENCE</scope>
    <source>
        <strain evidence="2">Acra3RX</strain>
        <tissue evidence="2">Leaf</tissue>
    </source>
</reference>
<dbReference type="Proteomes" id="UP001293593">
    <property type="component" value="Unassembled WGS sequence"/>
</dbReference>
<accession>A0AAE1JN09</accession>
<sequence length="133" mass="14921">MLPEHWVPPCGNRCTRKYAALTQLPWRVFCKKGCNSDEETYEECLEDCNQICYKDPVIEGQQWSAYIDRSPGEASYSEKCFHACASGCGFKFEIKEEEVSKACPNRPSYSPPDQKPGLQQPTKQSTGKPGSSA</sequence>
<evidence type="ECO:0000313" key="3">
    <source>
        <dbReference type="Proteomes" id="UP001293593"/>
    </source>
</evidence>
<gene>
    <name evidence="2" type="ORF">QN277_009025</name>
</gene>
<proteinExistence type="predicted"/>
<dbReference type="PANTHER" id="PTHR36053:SF1">
    <property type="entry name" value="OS04G0680300 PROTEIN"/>
    <property type="match status" value="1"/>
</dbReference>
<keyword evidence="3" id="KW-1185">Reference proteome</keyword>
<protein>
    <submittedName>
        <fullName evidence="2">Uncharacterized protein</fullName>
    </submittedName>
</protein>
<evidence type="ECO:0000256" key="1">
    <source>
        <dbReference type="SAM" id="MobiDB-lite"/>
    </source>
</evidence>
<feature type="compositionally biased region" description="Polar residues" evidence="1">
    <location>
        <begin position="117"/>
        <end position="133"/>
    </location>
</feature>